<keyword evidence="3" id="KW-1185">Reference proteome</keyword>
<reference evidence="2 3" key="1">
    <citation type="submission" date="2019-02" db="EMBL/GenBank/DDBJ databases">
        <title>Draft Genome Sequences of Six Type Strains of the Genus Massilia.</title>
        <authorList>
            <person name="Miess H."/>
            <person name="Frediansyhah A."/>
            <person name="Gross H."/>
        </authorList>
    </citation>
    <scope>NUCLEOTIDE SEQUENCE [LARGE SCALE GENOMIC DNA]</scope>
    <source>
        <strain evidence="2 3">DSM 17473</strain>
    </source>
</reference>
<dbReference type="Proteomes" id="UP000290637">
    <property type="component" value="Chromosome"/>
</dbReference>
<evidence type="ECO:0000313" key="2">
    <source>
        <dbReference type="EMBL" id="QBE66278.1"/>
    </source>
</evidence>
<dbReference type="PANTHER" id="PTHR30461">
    <property type="entry name" value="DNA-INVERTASE FROM LAMBDOID PROPHAGE"/>
    <property type="match status" value="1"/>
</dbReference>
<name>A0A4P6L5R1_9BURK</name>
<gene>
    <name evidence="2" type="ORF">EWM63_27595</name>
</gene>
<dbReference type="SUPFAM" id="SSF53041">
    <property type="entry name" value="Resolvase-like"/>
    <property type="match status" value="1"/>
</dbReference>
<dbReference type="InterPro" id="IPR006119">
    <property type="entry name" value="Resolv_N"/>
</dbReference>
<dbReference type="GO" id="GO:0000150">
    <property type="term" value="F:DNA strand exchange activity"/>
    <property type="evidence" value="ECO:0007669"/>
    <property type="project" value="InterPro"/>
</dbReference>
<dbReference type="Gene3D" id="3.90.1750.20">
    <property type="entry name" value="Putative Large Serine Recombinase, Chain B, Domain 2"/>
    <property type="match status" value="1"/>
</dbReference>
<dbReference type="PROSITE" id="PS51737">
    <property type="entry name" value="RECOMBINASE_DNA_BIND"/>
    <property type="match status" value="1"/>
</dbReference>
<dbReference type="InterPro" id="IPR050639">
    <property type="entry name" value="SSR_resolvase"/>
</dbReference>
<dbReference type="InterPro" id="IPR038109">
    <property type="entry name" value="DNA_bind_recomb_sf"/>
</dbReference>
<organism evidence="2 3">
    <name type="scientific">Pseudoduganella lutea</name>
    <dbReference type="NCBI Taxonomy" id="321985"/>
    <lineage>
        <taxon>Bacteria</taxon>
        <taxon>Pseudomonadati</taxon>
        <taxon>Pseudomonadota</taxon>
        <taxon>Betaproteobacteria</taxon>
        <taxon>Burkholderiales</taxon>
        <taxon>Oxalobacteraceae</taxon>
        <taxon>Telluria group</taxon>
        <taxon>Pseudoduganella</taxon>
    </lineage>
</organism>
<proteinExistence type="predicted"/>
<dbReference type="CDD" id="cd00338">
    <property type="entry name" value="Ser_Recombinase"/>
    <property type="match status" value="1"/>
</dbReference>
<evidence type="ECO:0000313" key="3">
    <source>
        <dbReference type="Proteomes" id="UP000290637"/>
    </source>
</evidence>
<dbReference type="Gene3D" id="3.40.50.1390">
    <property type="entry name" value="Resolvase, N-terminal catalytic domain"/>
    <property type="match status" value="1"/>
</dbReference>
<dbReference type="InterPro" id="IPR036162">
    <property type="entry name" value="Resolvase-like_N_sf"/>
</dbReference>
<sequence length="502" mass="56232">MSEQKQHAAAAYARMSTDMQNYSIRQQTAVIALFAQQHGIDIVREYTDEGRSGLTIEGRPALRQMLAEILSGHAPYRTVLVYDVSRWGRFQDIDESAHYEFMCRQAGVTVLYVAEAFANDGTPMASMIKGLKRLMAAEYSRELSAKVLNAQCSFARLGYKAHGGDAGYGQRRVCAAADGTFKRILAPGERKPALTDRVKFALGPEQEVAVVKETYRLYLEDGLGDTAIAAHWNARGIKNQFGECWDPYNVRRILTSEKYTGAIVYNRSSTQLNSRRLLNPEEQWVRVLDAHPQIVPRAVFDAAQMERKRRLKMPAKDAITMRLKALHERTGKVNAALIKADPRLPGPQFIRTVFGSLAAAYAAADIAPARTARSALTRAATFALLDQLVPQIEDLIRDAGAASERLGRGMLRINGSVRLRVAVSCCRHEEHARRWKVTLRSQRPYDFVLCARLNIANDAIASYYLFPVSQFVQRSIWFNAANAPEHESCRYRSLNAIFGIDD</sequence>
<dbReference type="Pfam" id="PF00239">
    <property type="entry name" value="Resolvase"/>
    <property type="match status" value="1"/>
</dbReference>
<dbReference type="GO" id="GO:0003677">
    <property type="term" value="F:DNA binding"/>
    <property type="evidence" value="ECO:0007669"/>
    <property type="project" value="InterPro"/>
</dbReference>
<dbReference type="InterPro" id="IPR011109">
    <property type="entry name" value="DNA_bind_recombinase_dom"/>
</dbReference>
<evidence type="ECO:0000259" key="1">
    <source>
        <dbReference type="PROSITE" id="PS51737"/>
    </source>
</evidence>
<dbReference type="SMART" id="SM00857">
    <property type="entry name" value="Resolvase"/>
    <property type="match status" value="1"/>
</dbReference>
<dbReference type="PANTHER" id="PTHR30461:SF23">
    <property type="entry name" value="DNA RECOMBINASE-RELATED"/>
    <property type="match status" value="1"/>
</dbReference>
<dbReference type="AlphaFoldDB" id="A0A4P6L5R1"/>
<dbReference type="OrthoDB" id="5479610at2"/>
<protein>
    <submittedName>
        <fullName evidence="2">Recombinase family protein</fullName>
    </submittedName>
</protein>
<dbReference type="EMBL" id="CP035913">
    <property type="protein sequence ID" value="QBE66278.1"/>
    <property type="molecule type" value="Genomic_DNA"/>
</dbReference>
<dbReference type="Pfam" id="PF07508">
    <property type="entry name" value="Recombinase"/>
    <property type="match status" value="1"/>
</dbReference>
<dbReference type="FunFam" id="3.40.50.1390:FF:000008">
    <property type="entry name" value="DNA recombinase"/>
    <property type="match status" value="1"/>
</dbReference>
<dbReference type="KEGG" id="plue:EWM63_27595"/>
<accession>A0A4P6L5R1</accession>
<dbReference type="RefSeq" id="WP_130189386.1">
    <property type="nucleotide sequence ID" value="NZ_CP035913.1"/>
</dbReference>
<feature type="domain" description="Recombinase" evidence="1">
    <location>
        <begin position="192"/>
        <end position="313"/>
    </location>
</feature>